<dbReference type="Pfam" id="PF25137">
    <property type="entry name" value="ADH_Fe_C"/>
    <property type="match status" value="1"/>
</dbReference>
<dbReference type="SUPFAM" id="SSF56796">
    <property type="entry name" value="Dehydroquinate synthase-like"/>
    <property type="match status" value="1"/>
</dbReference>
<evidence type="ECO:0000256" key="2">
    <source>
        <dbReference type="ARBA" id="ARBA00007358"/>
    </source>
</evidence>
<keyword evidence="4" id="KW-0520">NAD</keyword>
<feature type="domain" description="Alcohol dehydrogenase iron-type/glycerol dehydrogenase GldA" evidence="5">
    <location>
        <begin position="16"/>
        <end position="182"/>
    </location>
</feature>
<dbReference type="PANTHER" id="PTHR11496">
    <property type="entry name" value="ALCOHOL DEHYDROGENASE"/>
    <property type="match status" value="1"/>
</dbReference>
<evidence type="ECO:0000256" key="4">
    <source>
        <dbReference type="ARBA" id="ARBA00023027"/>
    </source>
</evidence>
<dbReference type="CDD" id="cd17814">
    <property type="entry name" value="Fe-ADH-like"/>
    <property type="match status" value="1"/>
</dbReference>
<dbReference type="InterPro" id="IPR018211">
    <property type="entry name" value="ADH_Fe_CS"/>
</dbReference>
<dbReference type="PANTHER" id="PTHR11496:SF102">
    <property type="entry name" value="ALCOHOL DEHYDROGENASE 4"/>
    <property type="match status" value="1"/>
</dbReference>
<dbReference type="InterPro" id="IPR039697">
    <property type="entry name" value="Alcohol_dehydrogenase_Fe"/>
</dbReference>
<dbReference type="OrthoDB" id="9801156at2"/>
<reference evidence="7 8" key="1">
    <citation type="submission" date="2018-06" db="EMBL/GenBank/DDBJ databases">
        <title>Genomic Encyclopedia of Archaeal and Bacterial Type Strains, Phase II (KMG-II): from individual species to whole genera.</title>
        <authorList>
            <person name="Goeker M."/>
        </authorList>
    </citation>
    <scope>NUCLEOTIDE SEQUENCE [LARGE SCALE GENOMIC DNA]</scope>
    <source>
        <strain evidence="7 8">DSM 6779</strain>
    </source>
</reference>
<dbReference type="FunFam" id="1.20.1090.10:FF:000001">
    <property type="entry name" value="Aldehyde-alcohol dehydrogenase"/>
    <property type="match status" value="1"/>
</dbReference>
<comment type="similarity">
    <text evidence="2">Belongs to the iron-containing alcohol dehydrogenase family.</text>
</comment>
<protein>
    <submittedName>
        <fullName evidence="7">Alcohol dehydrogenase class IV</fullName>
    </submittedName>
</protein>
<dbReference type="PROSITE" id="PS00060">
    <property type="entry name" value="ADH_IRON_2"/>
    <property type="match status" value="1"/>
</dbReference>
<keyword evidence="8" id="KW-1185">Reference proteome</keyword>
<dbReference type="GO" id="GO:0046872">
    <property type="term" value="F:metal ion binding"/>
    <property type="evidence" value="ECO:0007669"/>
    <property type="project" value="InterPro"/>
</dbReference>
<dbReference type="Gene3D" id="3.40.50.1970">
    <property type="match status" value="1"/>
</dbReference>
<dbReference type="EMBL" id="QKZK01000003">
    <property type="protein sequence ID" value="PZX20053.1"/>
    <property type="molecule type" value="Genomic_DNA"/>
</dbReference>
<gene>
    <name evidence="7" type="ORF">LX69_00505</name>
</gene>
<feature type="domain" description="Fe-containing alcohol dehydrogenase-like C-terminal" evidence="6">
    <location>
        <begin position="193"/>
        <end position="388"/>
    </location>
</feature>
<dbReference type="InterPro" id="IPR001670">
    <property type="entry name" value="ADH_Fe/GldA"/>
</dbReference>
<evidence type="ECO:0000259" key="5">
    <source>
        <dbReference type="Pfam" id="PF00465"/>
    </source>
</evidence>
<accession>A0A2W7NKQ7</accession>
<evidence type="ECO:0000256" key="1">
    <source>
        <dbReference type="ARBA" id="ARBA00001962"/>
    </source>
</evidence>
<dbReference type="NCBIfam" id="NF041833">
    <property type="entry name" value="Fe_ADH_ErcA"/>
    <property type="match status" value="1"/>
</dbReference>
<evidence type="ECO:0000313" key="7">
    <source>
        <dbReference type="EMBL" id="PZX20053.1"/>
    </source>
</evidence>
<organism evidence="7 8">
    <name type="scientific">Breznakibacter xylanolyticus</name>
    <dbReference type="NCBI Taxonomy" id="990"/>
    <lineage>
        <taxon>Bacteria</taxon>
        <taxon>Pseudomonadati</taxon>
        <taxon>Bacteroidota</taxon>
        <taxon>Bacteroidia</taxon>
        <taxon>Marinilabiliales</taxon>
        <taxon>Marinilabiliaceae</taxon>
        <taxon>Breznakibacter</taxon>
    </lineage>
</organism>
<dbReference type="Proteomes" id="UP000249239">
    <property type="component" value="Unassembled WGS sequence"/>
</dbReference>
<proteinExistence type="inferred from homology"/>
<comment type="cofactor">
    <cofactor evidence="1">
        <name>Fe cation</name>
        <dbReference type="ChEBI" id="CHEBI:24875"/>
    </cofactor>
</comment>
<dbReference type="AlphaFoldDB" id="A0A2W7NKQ7"/>
<dbReference type="RefSeq" id="WP_111444233.1">
    <property type="nucleotide sequence ID" value="NZ_QKZK01000003.1"/>
</dbReference>
<name>A0A2W7NKQ7_9BACT</name>
<comment type="caution">
    <text evidence="7">The sequence shown here is derived from an EMBL/GenBank/DDBJ whole genome shotgun (WGS) entry which is preliminary data.</text>
</comment>
<evidence type="ECO:0000259" key="6">
    <source>
        <dbReference type="Pfam" id="PF25137"/>
    </source>
</evidence>
<dbReference type="Pfam" id="PF00465">
    <property type="entry name" value="Fe-ADH"/>
    <property type="match status" value="1"/>
</dbReference>
<sequence>MTESPELSLRKFVAPEFIFGKDALQLTGRYARNLGAQRVLLATDAGVMAAGWANRVVESLENEGIPVTIFKDISPNPRSQEVMNGAEWFRQQQCNVIIAVGGGSVMDCAKGIGIVVSNGGHILNYKGVDQITVPMPPLICIPTTGGTAADVSQFAIINNEIERVKIAIISKAVVPDLALIDPATLTTMDAYLTACTGIDALVHAIEAYVSNAASPVTDLNAAEAIRLIHGYLNLSIAEPDNLAYRGQVMMASLYAGLAFSNASLGCVHAMAHSLGGYLDLPHGECNAMLLPHVIGFNQSAAPQRIAQVAAWMGLDTTHLPTAKQRTAIVQHIIAFKQNAGISHTLGTYGVSLSDLPLLAAKAINDPCNITNPRQPTQQDLETIYREAM</sequence>
<dbReference type="Gene3D" id="1.20.1090.10">
    <property type="entry name" value="Dehydroquinate synthase-like - alpha domain"/>
    <property type="match status" value="1"/>
</dbReference>
<dbReference type="InterPro" id="IPR056798">
    <property type="entry name" value="ADH_Fe_C"/>
</dbReference>
<evidence type="ECO:0000256" key="3">
    <source>
        <dbReference type="ARBA" id="ARBA00023002"/>
    </source>
</evidence>
<dbReference type="FunFam" id="3.40.50.1970:FF:000003">
    <property type="entry name" value="Alcohol dehydrogenase, iron-containing"/>
    <property type="match status" value="1"/>
</dbReference>
<keyword evidence="3" id="KW-0560">Oxidoreductase</keyword>
<evidence type="ECO:0000313" key="8">
    <source>
        <dbReference type="Proteomes" id="UP000249239"/>
    </source>
</evidence>
<dbReference type="GO" id="GO:0004022">
    <property type="term" value="F:alcohol dehydrogenase (NAD+) activity"/>
    <property type="evidence" value="ECO:0007669"/>
    <property type="project" value="TreeGrafter"/>
</dbReference>